<sequence length="245" mass="25655">MFRITPQENVGAPKGSRLRRVIRWGVLTCVTALLYIAALVATMPASALRDLGTIPPQVTALYGTIWQGSAGLIGGYTIDWDVRLRDLALLRLRADLAVHGTDTQLFGAATLSRRAAVMTDVAGRAGPGLLKLVPNLAVDRCNTRAIIDIARIGLLPGQAMVQGRVDIGAGTCTEANGRINPVPAMTVTLTSAGSDAQAVLTAQGATLAEVTVTGDRRLQLTLQPEGAALIPGLPTGAPIMLEFPF</sequence>
<evidence type="ECO:0000256" key="1">
    <source>
        <dbReference type="SAM" id="Phobius"/>
    </source>
</evidence>
<name>A0A1I4JLP8_9RHOB</name>
<dbReference type="OrthoDB" id="7723925at2"/>
<proteinExistence type="predicted"/>
<dbReference type="Proteomes" id="UP000199550">
    <property type="component" value="Unassembled WGS sequence"/>
</dbReference>
<keyword evidence="3" id="KW-1185">Reference proteome</keyword>
<keyword evidence="1" id="KW-0812">Transmembrane</keyword>
<dbReference type="STRING" id="195913.SAMN04488004_14012"/>
<gene>
    <name evidence="2" type="ORF">SAMN04488004_14012</name>
</gene>
<evidence type="ECO:0000313" key="2">
    <source>
        <dbReference type="EMBL" id="SFL67508.1"/>
    </source>
</evidence>
<feature type="transmembrane region" description="Helical" evidence="1">
    <location>
        <begin position="21"/>
        <end position="41"/>
    </location>
</feature>
<dbReference type="AlphaFoldDB" id="A0A1I4JLP8"/>
<dbReference type="EMBL" id="FOTF01000040">
    <property type="protein sequence ID" value="SFL67508.1"/>
    <property type="molecule type" value="Genomic_DNA"/>
</dbReference>
<evidence type="ECO:0000313" key="3">
    <source>
        <dbReference type="Proteomes" id="UP000199550"/>
    </source>
</evidence>
<protein>
    <submittedName>
        <fullName evidence="2">Type II secretion system (T2SS), protein N</fullName>
    </submittedName>
</protein>
<reference evidence="2 3" key="1">
    <citation type="submission" date="2016-10" db="EMBL/GenBank/DDBJ databases">
        <authorList>
            <person name="de Groot N.N."/>
        </authorList>
    </citation>
    <scope>NUCLEOTIDE SEQUENCE [LARGE SCALE GENOMIC DNA]</scope>
    <source>
        <strain evidence="2 3">DSM 16199</strain>
    </source>
</reference>
<keyword evidence="1" id="KW-0472">Membrane</keyword>
<keyword evidence="1" id="KW-1133">Transmembrane helix</keyword>
<organism evidence="2 3">
    <name type="scientific">Loktanella salsilacus</name>
    <dbReference type="NCBI Taxonomy" id="195913"/>
    <lineage>
        <taxon>Bacteria</taxon>
        <taxon>Pseudomonadati</taxon>
        <taxon>Pseudomonadota</taxon>
        <taxon>Alphaproteobacteria</taxon>
        <taxon>Rhodobacterales</taxon>
        <taxon>Roseobacteraceae</taxon>
        <taxon>Loktanella</taxon>
    </lineage>
</organism>
<accession>A0A1I4JLP8</accession>